<evidence type="ECO:0000259" key="4">
    <source>
        <dbReference type="PROSITE" id="PS01124"/>
    </source>
</evidence>
<evidence type="ECO:0000313" key="6">
    <source>
        <dbReference type="Proteomes" id="UP000616724"/>
    </source>
</evidence>
<evidence type="ECO:0000256" key="2">
    <source>
        <dbReference type="ARBA" id="ARBA00023125"/>
    </source>
</evidence>
<sequence>MYREWAPDPAFTGRLVCLWTSTAELPATKLVVPDGCVDLIWGPGGPHVAGPDTGPMSVRLSPGERHTGVRFRPGAVGEVFGVPVEALRDQRVPLADLGALPGLTVETMTARTMSPEAVTAETIQDALAVRLRATPSPDPAAPAIAEALRAGRSVGEVAWELGLGQRQLHRRCVRAFGYGPKVLQRVVRFQRALRLARHGLALAEVALASGYADQAHMTNDVRRLAGVPIGQLVSRP</sequence>
<dbReference type="PANTHER" id="PTHR46796:SF15">
    <property type="entry name" value="BLL1074 PROTEIN"/>
    <property type="match status" value="1"/>
</dbReference>
<reference evidence="5 6" key="1">
    <citation type="submission" date="2021-01" db="EMBL/GenBank/DDBJ databases">
        <title>Whole genome shotgun sequence of Planobispora longispora NBRC 13918.</title>
        <authorList>
            <person name="Komaki H."/>
            <person name="Tamura T."/>
        </authorList>
    </citation>
    <scope>NUCLEOTIDE SEQUENCE [LARGE SCALE GENOMIC DNA]</scope>
    <source>
        <strain evidence="5 6">NBRC 13918</strain>
    </source>
</reference>
<comment type="caution">
    <text evidence="5">The sequence shown here is derived from an EMBL/GenBank/DDBJ whole genome shotgun (WGS) entry which is preliminary data.</text>
</comment>
<protein>
    <submittedName>
        <fullName evidence="5">AraC family transcriptional regulator</fullName>
    </submittedName>
</protein>
<dbReference type="PROSITE" id="PS01124">
    <property type="entry name" value="HTH_ARAC_FAMILY_2"/>
    <property type="match status" value="1"/>
</dbReference>
<name>A0A8J3RJK9_9ACTN</name>
<keyword evidence="1" id="KW-0805">Transcription regulation</keyword>
<proteinExistence type="predicted"/>
<evidence type="ECO:0000256" key="3">
    <source>
        <dbReference type="ARBA" id="ARBA00023163"/>
    </source>
</evidence>
<dbReference type="RefSeq" id="WP_203889722.1">
    <property type="nucleotide sequence ID" value="NZ_BOOH01000013.1"/>
</dbReference>
<dbReference type="AlphaFoldDB" id="A0A8J3RJK9"/>
<dbReference type="Gene3D" id="1.10.10.60">
    <property type="entry name" value="Homeodomain-like"/>
    <property type="match status" value="1"/>
</dbReference>
<dbReference type="EMBL" id="BOOH01000013">
    <property type="protein sequence ID" value="GIH75012.1"/>
    <property type="molecule type" value="Genomic_DNA"/>
</dbReference>
<dbReference type="Pfam" id="PF20240">
    <property type="entry name" value="DUF6597"/>
    <property type="match status" value="1"/>
</dbReference>
<keyword evidence="2" id="KW-0238">DNA-binding</keyword>
<dbReference type="GO" id="GO:0043565">
    <property type="term" value="F:sequence-specific DNA binding"/>
    <property type="evidence" value="ECO:0007669"/>
    <property type="project" value="InterPro"/>
</dbReference>
<dbReference type="InterPro" id="IPR018060">
    <property type="entry name" value="HTH_AraC"/>
</dbReference>
<dbReference type="Proteomes" id="UP000616724">
    <property type="component" value="Unassembled WGS sequence"/>
</dbReference>
<organism evidence="5 6">
    <name type="scientific">Planobispora longispora</name>
    <dbReference type="NCBI Taxonomy" id="28887"/>
    <lineage>
        <taxon>Bacteria</taxon>
        <taxon>Bacillati</taxon>
        <taxon>Actinomycetota</taxon>
        <taxon>Actinomycetes</taxon>
        <taxon>Streptosporangiales</taxon>
        <taxon>Streptosporangiaceae</taxon>
        <taxon>Planobispora</taxon>
    </lineage>
</organism>
<gene>
    <name evidence="5" type="ORF">Plo01_14410</name>
</gene>
<dbReference type="Pfam" id="PF12833">
    <property type="entry name" value="HTH_18"/>
    <property type="match status" value="1"/>
</dbReference>
<dbReference type="GO" id="GO:0003700">
    <property type="term" value="F:DNA-binding transcription factor activity"/>
    <property type="evidence" value="ECO:0007669"/>
    <property type="project" value="InterPro"/>
</dbReference>
<evidence type="ECO:0000313" key="5">
    <source>
        <dbReference type="EMBL" id="GIH75012.1"/>
    </source>
</evidence>
<dbReference type="PANTHER" id="PTHR46796">
    <property type="entry name" value="HTH-TYPE TRANSCRIPTIONAL ACTIVATOR RHAS-RELATED"/>
    <property type="match status" value="1"/>
</dbReference>
<dbReference type="InterPro" id="IPR050204">
    <property type="entry name" value="AraC_XylS_family_regulators"/>
</dbReference>
<dbReference type="InterPro" id="IPR046532">
    <property type="entry name" value="DUF6597"/>
</dbReference>
<feature type="domain" description="HTH araC/xylS-type" evidence="4">
    <location>
        <begin position="138"/>
        <end position="235"/>
    </location>
</feature>
<evidence type="ECO:0000256" key="1">
    <source>
        <dbReference type="ARBA" id="ARBA00023015"/>
    </source>
</evidence>
<accession>A0A8J3RJK9</accession>
<keyword evidence="3" id="KW-0804">Transcription</keyword>
<keyword evidence="6" id="KW-1185">Reference proteome</keyword>
<dbReference type="SMART" id="SM00342">
    <property type="entry name" value="HTH_ARAC"/>
    <property type="match status" value="1"/>
</dbReference>